<evidence type="ECO:0000313" key="2">
    <source>
        <dbReference type="EMBL" id="KKT86434.1"/>
    </source>
</evidence>
<organism evidence="2 3">
    <name type="scientific">Candidatus Collierbacteria bacterium GW2011_GWA2_44_99</name>
    <dbReference type="NCBI Taxonomy" id="1618380"/>
    <lineage>
        <taxon>Bacteria</taxon>
        <taxon>Candidatus Collieribacteriota</taxon>
    </lineage>
</organism>
<evidence type="ECO:0000313" key="3">
    <source>
        <dbReference type="Proteomes" id="UP000034797"/>
    </source>
</evidence>
<dbReference type="Proteomes" id="UP000034797">
    <property type="component" value="Unassembled WGS sequence"/>
</dbReference>
<sequence length="143" mass="16228">MSFVDVLNLVLAFFVANAVCAIIPIILSVALLVVAFINYSMKERKSLKKFKVTKLRDYRYVSQSRFIITLLKCAEIDHVVKNKPEWATDGVFVLRQIASKPEDVGAVELDGRVSYTLDRWCNEADSINARTIRFDPTTVVEVK</sequence>
<feature type="transmembrane region" description="Helical" evidence="1">
    <location>
        <begin position="6"/>
        <end position="39"/>
    </location>
</feature>
<accession>A0A0G1NQE6</accession>
<dbReference type="EMBL" id="LCJW01000011">
    <property type="protein sequence ID" value="KKT86434.1"/>
    <property type="molecule type" value="Genomic_DNA"/>
</dbReference>
<evidence type="ECO:0000256" key="1">
    <source>
        <dbReference type="SAM" id="Phobius"/>
    </source>
</evidence>
<comment type="caution">
    <text evidence="2">The sequence shown here is derived from an EMBL/GenBank/DDBJ whole genome shotgun (WGS) entry which is preliminary data.</text>
</comment>
<keyword evidence="1" id="KW-0812">Transmembrane</keyword>
<keyword evidence="1" id="KW-0472">Membrane</keyword>
<proteinExistence type="predicted"/>
<dbReference type="AlphaFoldDB" id="A0A0G1NQE6"/>
<name>A0A0G1NQE6_9BACT</name>
<gene>
    <name evidence="2" type="ORF">UW84_C0011G0001</name>
</gene>
<reference evidence="2 3" key="1">
    <citation type="journal article" date="2015" name="Nature">
        <title>rRNA introns, odd ribosomes, and small enigmatic genomes across a large radiation of phyla.</title>
        <authorList>
            <person name="Brown C.T."/>
            <person name="Hug L.A."/>
            <person name="Thomas B.C."/>
            <person name="Sharon I."/>
            <person name="Castelle C.J."/>
            <person name="Singh A."/>
            <person name="Wilkins M.J."/>
            <person name="Williams K.H."/>
            <person name="Banfield J.F."/>
        </authorList>
    </citation>
    <scope>NUCLEOTIDE SEQUENCE [LARGE SCALE GENOMIC DNA]</scope>
</reference>
<protein>
    <submittedName>
        <fullName evidence="2">Uncharacterized protein</fullName>
    </submittedName>
</protein>
<keyword evidence="1" id="KW-1133">Transmembrane helix</keyword>